<dbReference type="AlphaFoldDB" id="A0A7K4UJY6"/>
<evidence type="ECO:0000256" key="7">
    <source>
        <dbReference type="ARBA" id="ARBA00022448"/>
    </source>
</evidence>
<keyword evidence="18" id="KW-1185">Reference proteome</keyword>
<dbReference type="InterPro" id="IPR019342">
    <property type="entry name" value="NADH_UbQ_OxRdtase_FeS-su5"/>
</dbReference>
<proteinExistence type="inferred from homology"/>
<feature type="disulfide bond" evidence="16">
    <location>
        <begin position="43"/>
        <end position="56"/>
    </location>
</feature>
<keyword evidence="10" id="KW-0249">Electron transport</keyword>
<keyword evidence="13 16" id="KW-1015">Disulfide bond</keyword>
<keyword evidence="11" id="KW-0496">Mitochondrion</keyword>
<evidence type="ECO:0000256" key="13">
    <source>
        <dbReference type="ARBA" id="ARBA00023157"/>
    </source>
</evidence>
<evidence type="ECO:0000256" key="3">
    <source>
        <dbReference type="ARBA" id="ARBA00004637"/>
    </source>
</evidence>
<evidence type="ECO:0000256" key="6">
    <source>
        <dbReference type="ARBA" id="ARBA00013482"/>
    </source>
</evidence>
<accession>A0A7K4UJY6</accession>
<keyword evidence="9" id="KW-0999">Mitochondrion inner membrane</keyword>
<dbReference type="OrthoDB" id="9992197at2759"/>
<evidence type="ECO:0000313" key="18">
    <source>
        <dbReference type="Proteomes" id="UP000580691"/>
    </source>
</evidence>
<dbReference type="GO" id="GO:0005758">
    <property type="term" value="C:mitochondrial intermembrane space"/>
    <property type="evidence" value="ECO:0007669"/>
    <property type="project" value="UniProtKB-SubCell"/>
</dbReference>
<evidence type="ECO:0000256" key="16">
    <source>
        <dbReference type="PIRSR" id="PIRSR619342-50"/>
    </source>
</evidence>
<evidence type="ECO:0000313" key="17">
    <source>
        <dbReference type="EMBL" id="NWR10579.1"/>
    </source>
</evidence>
<comment type="subcellular location">
    <subcellularLocation>
        <location evidence="3">Mitochondrion inner membrane</location>
        <topology evidence="3">Peripheral membrane protein</topology>
    </subcellularLocation>
    <subcellularLocation>
        <location evidence="2">Mitochondrion intermembrane space</location>
    </subcellularLocation>
</comment>
<keyword evidence="8" id="KW-0679">Respiratory chain</keyword>
<dbReference type="Proteomes" id="UP000580691">
    <property type="component" value="Unassembled WGS sequence"/>
</dbReference>
<dbReference type="Pfam" id="PF10200">
    <property type="entry name" value="Ndufs5"/>
    <property type="match status" value="1"/>
</dbReference>
<gene>
    <name evidence="17" type="primary">Ndufs5</name>
    <name evidence="17" type="ORF">SINWEB_R15085</name>
</gene>
<evidence type="ECO:0000256" key="10">
    <source>
        <dbReference type="ARBA" id="ARBA00022982"/>
    </source>
</evidence>
<evidence type="ECO:0000256" key="11">
    <source>
        <dbReference type="ARBA" id="ARBA00023128"/>
    </source>
</evidence>
<dbReference type="GO" id="GO:0032981">
    <property type="term" value="P:mitochondrial respiratory chain complex I assembly"/>
    <property type="evidence" value="ECO:0007669"/>
    <property type="project" value="TreeGrafter"/>
</dbReference>
<keyword evidence="7" id="KW-0813">Transport</keyword>
<dbReference type="CDD" id="cd24141">
    <property type="entry name" value="NDUFS5-like"/>
    <property type="match status" value="1"/>
</dbReference>
<dbReference type="EMBL" id="VXBN01014613">
    <property type="protein sequence ID" value="NWR10579.1"/>
    <property type="molecule type" value="Genomic_DNA"/>
</dbReference>
<evidence type="ECO:0000256" key="9">
    <source>
        <dbReference type="ARBA" id="ARBA00022792"/>
    </source>
</evidence>
<evidence type="ECO:0000256" key="4">
    <source>
        <dbReference type="ARBA" id="ARBA00007372"/>
    </source>
</evidence>
<comment type="similarity">
    <text evidence="4">Belongs to the complex I NDUFS5 subunit family.</text>
</comment>
<sequence>MPFWNLQKQLGIDVDSWLVRQSMPQPYGQAGVCHAFEREWVECGHGLGQTRARRECRLEYEDFMECMNRVKMTQRLRAILEQRDKMIKQGKYTPPDYHMGKEEPRP</sequence>
<evidence type="ECO:0000256" key="5">
    <source>
        <dbReference type="ARBA" id="ARBA00011261"/>
    </source>
</evidence>
<feature type="non-terminal residue" evidence="17">
    <location>
        <position position="1"/>
    </location>
</feature>
<comment type="function">
    <text evidence="1">Accessory subunit of the mitochondrial membrane respiratory chain NADH dehydrogenase (Complex I), that is believed not to be involved in catalysis. Complex I functions in the transfer of electrons from NADH to the respiratory chain. The immediate electron acceptor for the enzyme is believed to be ubiquinone.</text>
</comment>
<evidence type="ECO:0000256" key="1">
    <source>
        <dbReference type="ARBA" id="ARBA00003195"/>
    </source>
</evidence>
<protein>
    <recommendedName>
        <fullName evidence="6">NADH dehydrogenase [ubiquinone] iron-sulfur protein 5</fullName>
    </recommendedName>
    <alternativeName>
        <fullName evidence="14">Complex I-15 kDa</fullName>
    </alternativeName>
    <alternativeName>
        <fullName evidence="15">NADH-ubiquinone oxidoreductase 15 kDa subunit</fullName>
    </alternativeName>
</protein>
<evidence type="ECO:0000256" key="14">
    <source>
        <dbReference type="ARBA" id="ARBA00031222"/>
    </source>
</evidence>
<name>A0A7K4UJY6_9SYLV</name>
<keyword evidence="12" id="KW-0472">Membrane</keyword>
<comment type="caution">
    <text evidence="17">The sequence shown here is derived from an EMBL/GenBank/DDBJ whole genome shotgun (WGS) entry which is preliminary data.</text>
</comment>
<evidence type="ECO:0000256" key="12">
    <source>
        <dbReference type="ARBA" id="ARBA00023136"/>
    </source>
</evidence>
<feature type="disulfide bond" evidence="16">
    <location>
        <begin position="33"/>
        <end position="66"/>
    </location>
</feature>
<feature type="non-terminal residue" evidence="17">
    <location>
        <position position="106"/>
    </location>
</feature>
<reference evidence="17 18" key="1">
    <citation type="submission" date="2019-09" db="EMBL/GenBank/DDBJ databases">
        <title>Bird 10,000 Genomes (B10K) Project - Family phase.</title>
        <authorList>
            <person name="Zhang G."/>
        </authorList>
    </citation>
    <scope>NUCLEOTIDE SEQUENCE [LARGE SCALE GENOMIC DNA]</scope>
    <source>
        <strain evidence="17">B10K-DU-002-08</strain>
        <tissue evidence="17">Muscle</tissue>
    </source>
</reference>
<dbReference type="PANTHER" id="PTHR15224">
    <property type="entry name" value="NADH DEHYDROGENASE [UBIQUINONE] IRON-SULFUR PROTEIN 5"/>
    <property type="match status" value="1"/>
</dbReference>
<comment type="subunit">
    <text evidence="5">Mammalian complex I is composed of 45 different subunits. This is a component of the iron-sulfur (IP) fragment of the enzyme.</text>
</comment>
<organism evidence="17 18">
    <name type="scientific">Sinosuthora webbiana</name>
    <dbReference type="NCBI Taxonomy" id="337173"/>
    <lineage>
        <taxon>Eukaryota</taxon>
        <taxon>Metazoa</taxon>
        <taxon>Chordata</taxon>
        <taxon>Craniata</taxon>
        <taxon>Vertebrata</taxon>
        <taxon>Euteleostomi</taxon>
        <taxon>Archelosauria</taxon>
        <taxon>Archosauria</taxon>
        <taxon>Dinosauria</taxon>
        <taxon>Saurischia</taxon>
        <taxon>Theropoda</taxon>
        <taxon>Coelurosauria</taxon>
        <taxon>Aves</taxon>
        <taxon>Neognathae</taxon>
        <taxon>Neoaves</taxon>
        <taxon>Telluraves</taxon>
        <taxon>Australaves</taxon>
        <taxon>Passeriformes</taxon>
        <taxon>Sylvioidea</taxon>
        <taxon>Sylviidae</taxon>
        <taxon>Sinosuthora</taxon>
    </lineage>
</organism>
<evidence type="ECO:0000256" key="8">
    <source>
        <dbReference type="ARBA" id="ARBA00022660"/>
    </source>
</evidence>
<evidence type="ECO:0000256" key="2">
    <source>
        <dbReference type="ARBA" id="ARBA00004569"/>
    </source>
</evidence>
<dbReference type="PANTHER" id="PTHR15224:SF1">
    <property type="entry name" value="NADH DEHYDROGENASE [UBIQUINONE] IRON-SULFUR PROTEIN 5"/>
    <property type="match status" value="1"/>
</dbReference>
<dbReference type="GO" id="GO:0005743">
    <property type="term" value="C:mitochondrial inner membrane"/>
    <property type="evidence" value="ECO:0007669"/>
    <property type="project" value="UniProtKB-SubCell"/>
</dbReference>
<evidence type="ECO:0000256" key="15">
    <source>
        <dbReference type="ARBA" id="ARBA00032739"/>
    </source>
</evidence>